<evidence type="ECO:0000313" key="9">
    <source>
        <dbReference type="EMBL" id="MCR1897887.1"/>
    </source>
</evidence>
<feature type="transmembrane region" description="Helical" evidence="7">
    <location>
        <begin position="152"/>
        <end position="170"/>
    </location>
</feature>
<keyword evidence="6 7" id="KW-0472">Membrane</keyword>
<keyword evidence="5 7" id="KW-1133">Transmembrane helix</keyword>
<keyword evidence="3 7" id="KW-0812">Transmembrane</keyword>
<dbReference type="SUPFAM" id="SSF48317">
    <property type="entry name" value="Acid phosphatase/Vanadium-dependent haloperoxidase"/>
    <property type="match status" value="1"/>
</dbReference>
<dbReference type="Gene3D" id="1.20.144.10">
    <property type="entry name" value="Phosphatidic acid phosphatase type 2/haloperoxidase"/>
    <property type="match status" value="2"/>
</dbReference>
<evidence type="ECO:0000256" key="2">
    <source>
        <dbReference type="ARBA" id="ARBA00022475"/>
    </source>
</evidence>
<dbReference type="EMBL" id="JANKAS010000002">
    <property type="protein sequence ID" value="MCR1897887.1"/>
    <property type="molecule type" value="Genomic_DNA"/>
</dbReference>
<dbReference type="GO" id="GO:0016787">
    <property type="term" value="F:hydrolase activity"/>
    <property type="evidence" value="ECO:0007669"/>
    <property type="project" value="UniProtKB-KW"/>
</dbReference>
<protein>
    <submittedName>
        <fullName evidence="9">Phosphatase PAP2 family protein</fullName>
    </submittedName>
</protein>
<feature type="transmembrane region" description="Helical" evidence="7">
    <location>
        <begin position="57"/>
        <end position="80"/>
    </location>
</feature>
<organism evidence="9 10">
    <name type="scientific">Irregularibacter muris</name>
    <dbReference type="NCBI Taxonomy" id="1796619"/>
    <lineage>
        <taxon>Bacteria</taxon>
        <taxon>Bacillati</taxon>
        <taxon>Bacillota</taxon>
        <taxon>Clostridia</taxon>
        <taxon>Eubacteriales</taxon>
        <taxon>Eubacteriaceae</taxon>
        <taxon>Irregularibacter</taxon>
    </lineage>
</organism>
<dbReference type="Pfam" id="PF01569">
    <property type="entry name" value="PAP2"/>
    <property type="match status" value="1"/>
</dbReference>
<evidence type="ECO:0000256" key="5">
    <source>
        <dbReference type="ARBA" id="ARBA00022989"/>
    </source>
</evidence>
<proteinExistence type="predicted"/>
<accession>A0AAE3KZ89</accession>
<dbReference type="RefSeq" id="WP_257529353.1">
    <property type="nucleotide sequence ID" value="NZ_JANKAS010000002.1"/>
</dbReference>
<sequence length="175" mass="19770">MSFILKMDVAILQFIQTVIKNPILDFLMPLITRLGDMGLVWILIAIILIVTKKHRKVGWMVLVTLILGAILVDVIIKPIVARPRPFTDLKDFILLIKQPISYSFPSGHTTSSFGAATTIALNRRRYRVPAYALAALIAFSRMYLYVHYPTDIVVGCLIGVITGVIIKYIMEKRKK</sequence>
<dbReference type="SMART" id="SM00014">
    <property type="entry name" value="acidPPc"/>
    <property type="match status" value="1"/>
</dbReference>
<dbReference type="PANTHER" id="PTHR14969:SF62">
    <property type="entry name" value="DECAPRENYLPHOSPHORYL-5-PHOSPHORIBOSE PHOSPHATASE RV3807C-RELATED"/>
    <property type="match status" value="1"/>
</dbReference>
<name>A0AAE3KZ89_9FIRM</name>
<keyword evidence="2" id="KW-1003">Cell membrane</keyword>
<comment type="subcellular location">
    <subcellularLocation>
        <location evidence="1">Cell membrane</location>
        <topology evidence="1">Multi-pass membrane protein</topology>
    </subcellularLocation>
</comment>
<evidence type="ECO:0000256" key="1">
    <source>
        <dbReference type="ARBA" id="ARBA00004651"/>
    </source>
</evidence>
<comment type="caution">
    <text evidence="9">The sequence shown here is derived from an EMBL/GenBank/DDBJ whole genome shotgun (WGS) entry which is preliminary data.</text>
</comment>
<dbReference type="PANTHER" id="PTHR14969">
    <property type="entry name" value="SPHINGOSINE-1-PHOSPHATE PHOSPHOHYDROLASE"/>
    <property type="match status" value="1"/>
</dbReference>
<feature type="domain" description="Phosphatidic acid phosphatase type 2/haloperoxidase" evidence="8">
    <location>
        <begin position="57"/>
        <end position="167"/>
    </location>
</feature>
<dbReference type="GO" id="GO:0005886">
    <property type="term" value="C:plasma membrane"/>
    <property type="evidence" value="ECO:0007669"/>
    <property type="project" value="UniProtKB-SubCell"/>
</dbReference>
<dbReference type="InterPro" id="IPR036938">
    <property type="entry name" value="PAP2/HPO_sf"/>
</dbReference>
<dbReference type="AlphaFoldDB" id="A0AAE3KZ89"/>
<reference evidence="9" key="1">
    <citation type="submission" date="2022-07" db="EMBL/GenBank/DDBJ databases">
        <title>Enhanced cultured diversity of the mouse gut microbiota enables custom-made synthetic communities.</title>
        <authorList>
            <person name="Afrizal A."/>
        </authorList>
    </citation>
    <scope>NUCLEOTIDE SEQUENCE</scope>
    <source>
        <strain evidence="9">DSM 28593</strain>
    </source>
</reference>
<evidence type="ECO:0000256" key="4">
    <source>
        <dbReference type="ARBA" id="ARBA00022801"/>
    </source>
</evidence>
<evidence type="ECO:0000256" key="3">
    <source>
        <dbReference type="ARBA" id="ARBA00022692"/>
    </source>
</evidence>
<evidence type="ECO:0000259" key="8">
    <source>
        <dbReference type="SMART" id="SM00014"/>
    </source>
</evidence>
<dbReference type="Proteomes" id="UP001205748">
    <property type="component" value="Unassembled WGS sequence"/>
</dbReference>
<evidence type="ECO:0000256" key="6">
    <source>
        <dbReference type="ARBA" id="ARBA00023136"/>
    </source>
</evidence>
<evidence type="ECO:0000313" key="10">
    <source>
        <dbReference type="Proteomes" id="UP001205748"/>
    </source>
</evidence>
<gene>
    <name evidence="9" type="ORF">NSA47_02655</name>
</gene>
<keyword evidence="10" id="KW-1185">Reference proteome</keyword>
<evidence type="ECO:0000256" key="7">
    <source>
        <dbReference type="SAM" id="Phobius"/>
    </source>
</evidence>
<dbReference type="InterPro" id="IPR000326">
    <property type="entry name" value="PAP2/HPO"/>
</dbReference>
<feature type="transmembrane region" description="Helical" evidence="7">
    <location>
        <begin position="30"/>
        <end position="50"/>
    </location>
</feature>
<keyword evidence="4" id="KW-0378">Hydrolase</keyword>